<dbReference type="Gene3D" id="3.40.50.620">
    <property type="entry name" value="HUPs"/>
    <property type="match status" value="1"/>
</dbReference>
<accession>A0AAN7UJW2</accession>
<proteinExistence type="inferred from homology"/>
<dbReference type="Pfam" id="PF01012">
    <property type="entry name" value="ETF"/>
    <property type="match status" value="1"/>
</dbReference>
<evidence type="ECO:0000313" key="7">
    <source>
        <dbReference type="EMBL" id="KAK5583158.1"/>
    </source>
</evidence>
<dbReference type="InterPro" id="IPR014730">
    <property type="entry name" value="ETF_a/b_N"/>
</dbReference>
<name>A0AAN7UJW2_9MYCE</name>
<feature type="domain" description="Electron transfer flavoprotein alpha/beta-subunit N-terminal" evidence="6">
    <location>
        <begin position="25"/>
        <end position="213"/>
    </location>
</feature>
<dbReference type="AlphaFoldDB" id="A0AAN7UJW2"/>
<comment type="subcellular location">
    <subcellularLocation>
        <location evidence="1 5">Mitochondrion matrix</location>
    </subcellularLocation>
</comment>
<dbReference type="InterPro" id="IPR014729">
    <property type="entry name" value="Rossmann-like_a/b/a_fold"/>
</dbReference>
<dbReference type="InterPro" id="IPR000049">
    <property type="entry name" value="ET-Flavoprotein_bsu_CS"/>
</dbReference>
<dbReference type="GO" id="GO:0009063">
    <property type="term" value="P:amino acid catabolic process"/>
    <property type="evidence" value="ECO:0007669"/>
    <property type="project" value="TreeGrafter"/>
</dbReference>
<dbReference type="GO" id="GO:0005759">
    <property type="term" value="C:mitochondrial matrix"/>
    <property type="evidence" value="ECO:0007669"/>
    <property type="project" value="UniProtKB-SubCell"/>
</dbReference>
<dbReference type="InterPro" id="IPR012255">
    <property type="entry name" value="ETF_b"/>
</dbReference>
<dbReference type="EMBL" id="JAVFKY010000001">
    <property type="protein sequence ID" value="KAK5583158.1"/>
    <property type="molecule type" value="Genomic_DNA"/>
</dbReference>
<dbReference type="GO" id="GO:0033539">
    <property type="term" value="P:fatty acid beta-oxidation using acyl-CoA dehydrogenase"/>
    <property type="evidence" value="ECO:0007669"/>
    <property type="project" value="TreeGrafter"/>
</dbReference>
<evidence type="ECO:0000256" key="2">
    <source>
        <dbReference type="ARBA" id="ARBA00007557"/>
    </source>
</evidence>
<organism evidence="7 8">
    <name type="scientific">Dictyostelium firmibasis</name>
    <dbReference type="NCBI Taxonomy" id="79012"/>
    <lineage>
        <taxon>Eukaryota</taxon>
        <taxon>Amoebozoa</taxon>
        <taxon>Evosea</taxon>
        <taxon>Eumycetozoa</taxon>
        <taxon>Dictyostelia</taxon>
        <taxon>Dictyosteliales</taxon>
        <taxon>Dictyosteliaceae</taxon>
        <taxon>Dictyostelium</taxon>
    </lineage>
</organism>
<dbReference type="PANTHER" id="PTHR21294:SF8">
    <property type="entry name" value="ELECTRON TRANSFER FLAVOPROTEIN SUBUNIT BETA"/>
    <property type="match status" value="1"/>
</dbReference>
<evidence type="ECO:0000256" key="5">
    <source>
        <dbReference type="PIRNR" id="PIRNR000090"/>
    </source>
</evidence>
<keyword evidence="3 5" id="KW-0813">Transport</keyword>
<evidence type="ECO:0000313" key="8">
    <source>
        <dbReference type="Proteomes" id="UP001344447"/>
    </source>
</evidence>
<dbReference type="InterPro" id="IPR033948">
    <property type="entry name" value="ETF_beta_N"/>
</dbReference>
<evidence type="ECO:0000256" key="4">
    <source>
        <dbReference type="ARBA" id="ARBA00022982"/>
    </source>
</evidence>
<comment type="subunit">
    <text evidence="5">Heterodimer of an alpha and a beta subunit.</text>
</comment>
<gene>
    <name evidence="7" type="ORF">RB653_004748</name>
</gene>
<dbReference type="CDD" id="cd01714">
    <property type="entry name" value="ETF_beta"/>
    <property type="match status" value="1"/>
</dbReference>
<reference evidence="7 8" key="1">
    <citation type="submission" date="2023-11" db="EMBL/GenBank/DDBJ databases">
        <title>Dfirmibasis_genome.</title>
        <authorList>
            <person name="Edelbroek B."/>
            <person name="Kjellin J."/>
            <person name="Jerlstrom-Hultqvist J."/>
            <person name="Soderbom F."/>
        </authorList>
    </citation>
    <scope>NUCLEOTIDE SEQUENCE [LARGE SCALE GENOMIC DNA]</scope>
    <source>
        <strain evidence="7 8">TNS-C-14</strain>
    </source>
</reference>
<evidence type="ECO:0000256" key="3">
    <source>
        <dbReference type="ARBA" id="ARBA00022448"/>
    </source>
</evidence>
<dbReference type="FunFam" id="3.40.50.620:FF:000011">
    <property type="entry name" value="Electron transfer flavoprotein subunit beta"/>
    <property type="match status" value="1"/>
</dbReference>
<dbReference type="SUPFAM" id="SSF52402">
    <property type="entry name" value="Adenine nucleotide alpha hydrolases-like"/>
    <property type="match status" value="1"/>
</dbReference>
<keyword evidence="4 5" id="KW-0249">Electron transport</keyword>
<protein>
    <recommendedName>
        <fullName evidence="5">Electron transfer flavoprotein subunit beta</fullName>
        <shortName evidence="5">Beta-ETF</shortName>
    </recommendedName>
</protein>
<sequence>MSLKILVPIKRVVDYAVKIRVKGDKSGVETANVKMSMNPFDEIAVEEAIRIKEKGLAKEIVAVSMGPKTAQESIRTSIAMGADKGIHVETSAELQPLSVAKLLKELVDKEKPNLIILGKQAIDDDCNQTAQMLAGLLNWPQATFASKVDIKDDKVHVTREIDGGLETLSMKLPAVISCDLRLNEPRYAKLQNIMKSKKAELKVETPEGLKVDITSNLKTISVEEPPKRSGGAKVENVEKVVEALKKHALI</sequence>
<keyword evidence="5" id="KW-0496">Mitochondrion</keyword>
<dbReference type="GO" id="GO:0009055">
    <property type="term" value="F:electron transfer activity"/>
    <property type="evidence" value="ECO:0007669"/>
    <property type="project" value="InterPro"/>
</dbReference>
<comment type="caution">
    <text evidence="7">The sequence shown here is derived from an EMBL/GenBank/DDBJ whole genome shotgun (WGS) entry which is preliminary data.</text>
</comment>
<evidence type="ECO:0000256" key="1">
    <source>
        <dbReference type="ARBA" id="ARBA00004305"/>
    </source>
</evidence>
<dbReference type="PROSITE" id="PS01065">
    <property type="entry name" value="ETF_BETA"/>
    <property type="match status" value="1"/>
</dbReference>
<dbReference type="Proteomes" id="UP001344447">
    <property type="component" value="Unassembled WGS sequence"/>
</dbReference>
<dbReference type="PIRSF" id="PIRSF000090">
    <property type="entry name" value="Beta-ETF"/>
    <property type="match status" value="1"/>
</dbReference>
<dbReference type="SMART" id="SM00893">
    <property type="entry name" value="ETF"/>
    <property type="match status" value="1"/>
</dbReference>
<comment type="similarity">
    <text evidence="2 5">Belongs to the ETF beta-subunit/FixA family.</text>
</comment>
<comment type="function">
    <text evidence="5">The electron transfer flavoprotein serves as a specific electron acceptor for several dehydrogenases, including five acyl-CoA dehydrogenases, glutaryl-CoA and sarcosine dehydrogenase. It transfers the electrons to the main mitochondrial respiratory chain via ETF-ubiquinone oxidoreductase (ETF dehydrogenase).</text>
</comment>
<dbReference type="PANTHER" id="PTHR21294">
    <property type="entry name" value="ELECTRON TRANSFER FLAVOPROTEIN BETA-SUBUNIT"/>
    <property type="match status" value="1"/>
</dbReference>
<evidence type="ECO:0000259" key="6">
    <source>
        <dbReference type="SMART" id="SM00893"/>
    </source>
</evidence>
<keyword evidence="8" id="KW-1185">Reference proteome</keyword>